<organism evidence="1 2">
    <name type="scientific">Haloarcula vallismortis</name>
    <name type="common">Halobacterium vallismortis</name>
    <dbReference type="NCBI Taxonomy" id="28442"/>
    <lineage>
        <taxon>Archaea</taxon>
        <taxon>Methanobacteriati</taxon>
        <taxon>Methanobacteriota</taxon>
        <taxon>Stenosarchaea group</taxon>
        <taxon>Halobacteria</taxon>
        <taxon>Halobacteriales</taxon>
        <taxon>Haloarculaceae</taxon>
        <taxon>Haloarcula</taxon>
    </lineage>
</organism>
<dbReference type="EMBL" id="FNOF01000023">
    <property type="protein sequence ID" value="SDX26479.1"/>
    <property type="molecule type" value="Genomic_DNA"/>
</dbReference>
<dbReference type="Proteomes" id="UP000182573">
    <property type="component" value="Unassembled WGS sequence"/>
</dbReference>
<sequence length="116" mass="12629">MDCPACGAPLTLEVGPEQPLSTSLRDAVLSAEADERLEITRACWDCGWQEVRQVRVESIDTTAGNETAVERAGLIDEINNELAGIESVDTLEEALATIRQHRDTDPSTIDTDDTTE</sequence>
<protein>
    <submittedName>
        <fullName evidence="1">Uncharacterized protein</fullName>
    </submittedName>
</protein>
<dbReference type="AlphaFoldDB" id="A0A1H3AC91"/>
<gene>
    <name evidence="1" type="ORF">SAMN05443574_1237</name>
</gene>
<accession>A0A1H3AC91</accession>
<proteinExistence type="predicted"/>
<evidence type="ECO:0000313" key="1">
    <source>
        <dbReference type="EMBL" id="SDX26479.1"/>
    </source>
</evidence>
<evidence type="ECO:0000313" key="2">
    <source>
        <dbReference type="Proteomes" id="UP000182573"/>
    </source>
</evidence>
<dbReference type="Pfam" id="PF26407">
    <property type="entry name" value="DUF8105"/>
    <property type="match status" value="1"/>
</dbReference>
<dbReference type="RefSeq" id="WP_004517773.1">
    <property type="nucleotide sequence ID" value="NZ_FNOF01000023.1"/>
</dbReference>
<name>A0A1H3AC91_HALVA</name>
<reference evidence="1 2" key="1">
    <citation type="submission" date="2016-10" db="EMBL/GenBank/DDBJ databases">
        <authorList>
            <person name="de Groot N.N."/>
        </authorList>
    </citation>
    <scope>NUCLEOTIDE SEQUENCE [LARGE SCALE GENOMIC DNA]</scope>
    <source>
        <strain evidence="1 2">DSM 3756</strain>
    </source>
</reference>
<dbReference type="InterPro" id="IPR058418">
    <property type="entry name" value="DUF8105"/>
</dbReference>
<dbReference type="STRING" id="28442.SAMN05443574_1237"/>